<comment type="caution">
    <text evidence="8">The sequence shown here is derived from an EMBL/GenBank/DDBJ whole genome shotgun (WGS) entry which is preliminary data.</text>
</comment>
<accession>A0A8S9NP24</accession>
<evidence type="ECO:0000256" key="6">
    <source>
        <dbReference type="RuleBase" id="RU367018"/>
    </source>
</evidence>
<dbReference type="PANTHER" id="PTHR31669">
    <property type="entry name" value="PROTEIN FAR1-RELATED SEQUENCE 10-RELATED"/>
    <property type="match status" value="1"/>
</dbReference>
<comment type="similarity">
    <text evidence="1 6">Belongs to the FHY3/FAR1 family.</text>
</comment>
<proteinExistence type="inferred from homology"/>
<dbReference type="InterPro" id="IPR031052">
    <property type="entry name" value="FHY3/FAR1"/>
</dbReference>
<name>A0A8S9NP24_BRACR</name>
<comment type="function">
    <text evidence="6">Putative transcription activator involved in regulating light control of development.</text>
</comment>
<evidence type="ECO:0000256" key="1">
    <source>
        <dbReference type="ARBA" id="ARBA00005889"/>
    </source>
</evidence>
<evidence type="ECO:0000256" key="3">
    <source>
        <dbReference type="ARBA" id="ARBA00022771"/>
    </source>
</evidence>
<dbReference type="AlphaFoldDB" id="A0A8S9NP24"/>
<comment type="subcellular location">
    <subcellularLocation>
        <location evidence="6">Nucleus</location>
    </subcellularLocation>
</comment>
<dbReference type="EMBL" id="QGKX02001621">
    <property type="protein sequence ID" value="KAF3502849.1"/>
    <property type="molecule type" value="Genomic_DNA"/>
</dbReference>
<sequence>MNSTMVADEYSKESFLWLFQSTWLRAMRGRPPREKERVNLRPFPSEFEYEYEKCLYQTQTVVEFDSVWNTLVDKYGLREVYEHRENWSYNLHPFLQMKEPVEEQCRRLYTLTVFRIFQNELVQSYNYLCLKTHEEGAVSRFWVRKEIEKHAVTFSASNLSSSCSCQMFEHEGVLCRHILKVFNLLDVRELPSRYILHIWTKNTEFGFVRDVESVVSSRDLKALMVWSLREAASKYIEFGTSSREKYKLAYEIMREGGKKLCCQR</sequence>
<keyword evidence="4 6" id="KW-0862">Zinc</keyword>
<dbReference type="PROSITE" id="PS50966">
    <property type="entry name" value="ZF_SWIM"/>
    <property type="match status" value="1"/>
</dbReference>
<evidence type="ECO:0000256" key="5">
    <source>
        <dbReference type="PROSITE-ProRule" id="PRU00325"/>
    </source>
</evidence>
<dbReference type="Pfam" id="PF04434">
    <property type="entry name" value="SWIM"/>
    <property type="match status" value="1"/>
</dbReference>
<dbReference type="Proteomes" id="UP000712600">
    <property type="component" value="Unassembled WGS sequence"/>
</dbReference>
<keyword evidence="2 6" id="KW-0479">Metal-binding</keyword>
<evidence type="ECO:0000256" key="4">
    <source>
        <dbReference type="ARBA" id="ARBA00022833"/>
    </source>
</evidence>
<dbReference type="PANTHER" id="PTHR31669:SF149">
    <property type="entry name" value="PROTEIN FAR1-RELATED SEQUENCE 12-RELATED"/>
    <property type="match status" value="1"/>
</dbReference>
<protein>
    <recommendedName>
        <fullName evidence="6">Protein FAR1-RELATED SEQUENCE</fullName>
    </recommendedName>
</protein>
<keyword evidence="6" id="KW-0539">Nucleus</keyword>
<dbReference type="SMART" id="SM00575">
    <property type="entry name" value="ZnF_PMZ"/>
    <property type="match status" value="1"/>
</dbReference>
<dbReference type="InterPro" id="IPR006564">
    <property type="entry name" value="Znf_PMZ"/>
</dbReference>
<dbReference type="GO" id="GO:0008270">
    <property type="term" value="F:zinc ion binding"/>
    <property type="evidence" value="ECO:0007669"/>
    <property type="project" value="UniProtKB-UniRule"/>
</dbReference>
<keyword evidence="3 5" id="KW-0863">Zinc-finger</keyword>
<dbReference type="GO" id="GO:0006355">
    <property type="term" value="P:regulation of DNA-templated transcription"/>
    <property type="evidence" value="ECO:0007669"/>
    <property type="project" value="UniProtKB-UniRule"/>
</dbReference>
<dbReference type="InterPro" id="IPR007527">
    <property type="entry name" value="Znf_SWIM"/>
</dbReference>
<organism evidence="8 9">
    <name type="scientific">Brassica cretica</name>
    <name type="common">Mustard</name>
    <dbReference type="NCBI Taxonomy" id="69181"/>
    <lineage>
        <taxon>Eukaryota</taxon>
        <taxon>Viridiplantae</taxon>
        <taxon>Streptophyta</taxon>
        <taxon>Embryophyta</taxon>
        <taxon>Tracheophyta</taxon>
        <taxon>Spermatophyta</taxon>
        <taxon>Magnoliopsida</taxon>
        <taxon>eudicotyledons</taxon>
        <taxon>Gunneridae</taxon>
        <taxon>Pentapetalae</taxon>
        <taxon>rosids</taxon>
        <taxon>malvids</taxon>
        <taxon>Brassicales</taxon>
        <taxon>Brassicaceae</taxon>
        <taxon>Brassiceae</taxon>
        <taxon>Brassica</taxon>
    </lineage>
</organism>
<reference evidence="8" key="1">
    <citation type="submission" date="2019-12" db="EMBL/GenBank/DDBJ databases">
        <title>Genome sequencing and annotation of Brassica cretica.</title>
        <authorList>
            <person name="Studholme D.J."/>
            <person name="Sarris P."/>
        </authorList>
    </citation>
    <scope>NUCLEOTIDE SEQUENCE</scope>
    <source>
        <strain evidence="8">PFS-109/04</strain>
        <tissue evidence="8">Leaf</tissue>
    </source>
</reference>
<feature type="domain" description="SWIM-type" evidence="7">
    <location>
        <begin position="150"/>
        <end position="186"/>
    </location>
</feature>
<dbReference type="GO" id="GO:0005634">
    <property type="term" value="C:nucleus"/>
    <property type="evidence" value="ECO:0007669"/>
    <property type="project" value="UniProtKB-SubCell"/>
</dbReference>
<evidence type="ECO:0000256" key="2">
    <source>
        <dbReference type="ARBA" id="ARBA00022723"/>
    </source>
</evidence>
<evidence type="ECO:0000313" key="9">
    <source>
        <dbReference type="Proteomes" id="UP000712600"/>
    </source>
</evidence>
<evidence type="ECO:0000259" key="7">
    <source>
        <dbReference type="PROSITE" id="PS50966"/>
    </source>
</evidence>
<gene>
    <name evidence="8" type="ORF">F2Q69_00044525</name>
</gene>
<evidence type="ECO:0000313" key="8">
    <source>
        <dbReference type="EMBL" id="KAF3502849.1"/>
    </source>
</evidence>